<protein>
    <submittedName>
        <fullName evidence="1">Uncharacterized protein</fullName>
    </submittedName>
</protein>
<organism evidence="1 2">
    <name type="scientific">Gymnopus androsaceus JB14</name>
    <dbReference type="NCBI Taxonomy" id="1447944"/>
    <lineage>
        <taxon>Eukaryota</taxon>
        <taxon>Fungi</taxon>
        <taxon>Dikarya</taxon>
        <taxon>Basidiomycota</taxon>
        <taxon>Agaricomycotina</taxon>
        <taxon>Agaricomycetes</taxon>
        <taxon>Agaricomycetidae</taxon>
        <taxon>Agaricales</taxon>
        <taxon>Marasmiineae</taxon>
        <taxon>Omphalotaceae</taxon>
        <taxon>Gymnopus</taxon>
    </lineage>
</organism>
<name>A0A6A4IBC6_9AGAR</name>
<sequence>MALKTELHCTLEPYRRLLTVKQVGKRNIEALLKIVVQGQESNSLFRLPLDAIPHIDWRWTKSPAELLTSAKPPDRIPYDRPETDSRLNLKSIWHEVHSSVKMLSAELVNIHKRYQQGLSAAEIRFQLKGWSQAQKHLKESRDCSCTFYIGHTGDFEVLHWRWDLGKTSCRSAHFTTVIPVVMLALGAWRDSKF</sequence>
<dbReference type="EMBL" id="ML769405">
    <property type="protein sequence ID" value="KAE9406025.1"/>
    <property type="molecule type" value="Genomic_DNA"/>
</dbReference>
<keyword evidence="2" id="KW-1185">Reference proteome</keyword>
<reference evidence="1" key="1">
    <citation type="journal article" date="2019" name="Environ. Microbiol.">
        <title>Fungal ecological strategies reflected in gene transcription - a case study of two litter decomposers.</title>
        <authorList>
            <person name="Barbi F."/>
            <person name="Kohler A."/>
            <person name="Barry K."/>
            <person name="Baskaran P."/>
            <person name="Daum C."/>
            <person name="Fauchery L."/>
            <person name="Ihrmark K."/>
            <person name="Kuo A."/>
            <person name="LaButti K."/>
            <person name="Lipzen A."/>
            <person name="Morin E."/>
            <person name="Grigoriev I.V."/>
            <person name="Henrissat B."/>
            <person name="Lindahl B."/>
            <person name="Martin F."/>
        </authorList>
    </citation>
    <scope>NUCLEOTIDE SEQUENCE</scope>
    <source>
        <strain evidence="1">JB14</strain>
    </source>
</reference>
<proteinExistence type="predicted"/>
<accession>A0A6A4IBC6</accession>
<evidence type="ECO:0000313" key="1">
    <source>
        <dbReference type="EMBL" id="KAE9406025.1"/>
    </source>
</evidence>
<evidence type="ECO:0000313" key="2">
    <source>
        <dbReference type="Proteomes" id="UP000799118"/>
    </source>
</evidence>
<gene>
    <name evidence="1" type="ORF">BT96DRAFT_972227</name>
</gene>
<dbReference type="Proteomes" id="UP000799118">
    <property type="component" value="Unassembled WGS sequence"/>
</dbReference>
<dbReference type="AlphaFoldDB" id="A0A6A4IBC6"/>